<dbReference type="SUPFAM" id="SSF52096">
    <property type="entry name" value="ClpP/crotonase"/>
    <property type="match status" value="2"/>
</dbReference>
<dbReference type="PANTHER" id="PTHR33209:SF1">
    <property type="entry name" value="PEPTIDASE S49 DOMAIN-CONTAINING PROTEIN"/>
    <property type="match status" value="1"/>
</dbReference>
<dbReference type="InterPro" id="IPR004634">
    <property type="entry name" value="Pept_S49_pIV"/>
</dbReference>
<comment type="caution">
    <text evidence="9">The sequence shown here is derived from an EMBL/GenBank/DDBJ whole genome shotgun (WGS) entry which is preliminary data.</text>
</comment>
<gene>
    <name evidence="9" type="primary">sppA</name>
    <name evidence="9" type="ORF">AAAT34_04955</name>
</gene>
<keyword evidence="6 7" id="KW-0472">Membrane</keyword>
<feature type="domain" description="Peptidase S49" evidence="8">
    <location>
        <begin position="369"/>
        <end position="521"/>
    </location>
</feature>
<dbReference type="GO" id="GO:0016787">
    <property type="term" value="F:hydrolase activity"/>
    <property type="evidence" value="ECO:0007669"/>
    <property type="project" value="UniProtKB-KW"/>
</dbReference>
<evidence type="ECO:0000313" key="10">
    <source>
        <dbReference type="Proteomes" id="UP001487296"/>
    </source>
</evidence>
<evidence type="ECO:0000256" key="1">
    <source>
        <dbReference type="ARBA" id="ARBA00004370"/>
    </source>
</evidence>
<comment type="similarity">
    <text evidence="2">Belongs to the peptidase S49 family.</text>
</comment>
<proteinExistence type="inferred from homology"/>
<keyword evidence="7" id="KW-1133">Transmembrane helix</keyword>
<evidence type="ECO:0000256" key="3">
    <source>
        <dbReference type="ARBA" id="ARBA00022670"/>
    </source>
</evidence>
<keyword evidence="4 9" id="KW-0378">Hydrolase</keyword>
<evidence type="ECO:0000256" key="6">
    <source>
        <dbReference type="ARBA" id="ARBA00023136"/>
    </source>
</evidence>
<name>A0ABV1FPR8_9BACT</name>
<dbReference type="Gene3D" id="3.90.226.10">
    <property type="entry name" value="2-enoyl-CoA Hydratase, Chain A, domain 1"/>
    <property type="match status" value="3"/>
</dbReference>
<dbReference type="InterPro" id="IPR004635">
    <property type="entry name" value="Pept_S49_SppA"/>
</dbReference>
<evidence type="ECO:0000256" key="7">
    <source>
        <dbReference type="SAM" id="Phobius"/>
    </source>
</evidence>
<dbReference type="NCBIfam" id="TIGR00706">
    <property type="entry name" value="SppA_dom"/>
    <property type="match status" value="1"/>
</dbReference>
<dbReference type="CDD" id="cd07018">
    <property type="entry name" value="S49_SppA_67K_type"/>
    <property type="match status" value="1"/>
</dbReference>
<evidence type="ECO:0000313" key="9">
    <source>
        <dbReference type="EMBL" id="MEQ2486404.1"/>
    </source>
</evidence>
<keyword evidence="7" id="KW-0812">Transmembrane</keyword>
<keyword evidence="10" id="KW-1185">Reference proteome</keyword>
<evidence type="ECO:0000256" key="2">
    <source>
        <dbReference type="ARBA" id="ARBA00008683"/>
    </source>
</evidence>
<dbReference type="Pfam" id="PF01343">
    <property type="entry name" value="Peptidase_S49"/>
    <property type="match status" value="2"/>
</dbReference>
<reference evidence="9 10" key="1">
    <citation type="submission" date="2024-04" db="EMBL/GenBank/DDBJ databases">
        <title>Human intestinal bacterial collection.</title>
        <authorList>
            <person name="Pauvert C."/>
            <person name="Hitch T.C.A."/>
            <person name="Clavel T."/>
        </authorList>
    </citation>
    <scope>NUCLEOTIDE SEQUENCE [LARGE SCALE GENOMIC DNA]</scope>
    <source>
        <strain evidence="9 10">CLA-AA-H145</strain>
    </source>
</reference>
<accession>A0ABV1FPR8</accession>
<feature type="transmembrane region" description="Helical" evidence="7">
    <location>
        <begin position="12"/>
        <end position="35"/>
    </location>
</feature>
<dbReference type="NCBIfam" id="TIGR00705">
    <property type="entry name" value="SppA_67K"/>
    <property type="match status" value="1"/>
</dbReference>
<dbReference type="CDD" id="cd07023">
    <property type="entry name" value="S49_Sppa_N_C"/>
    <property type="match status" value="1"/>
</dbReference>
<comment type="subcellular location">
    <subcellularLocation>
        <location evidence="1">Membrane</location>
    </subcellularLocation>
</comment>
<keyword evidence="3" id="KW-0645">Protease</keyword>
<organism evidence="9 10">
    <name type="scientific">Hallella faecis</name>
    <dbReference type="NCBI Taxonomy" id="2841596"/>
    <lineage>
        <taxon>Bacteria</taxon>
        <taxon>Pseudomonadati</taxon>
        <taxon>Bacteroidota</taxon>
        <taxon>Bacteroidia</taxon>
        <taxon>Bacteroidales</taxon>
        <taxon>Prevotellaceae</taxon>
        <taxon>Hallella</taxon>
    </lineage>
</organism>
<dbReference type="Proteomes" id="UP001487296">
    <property type="component" value="Unassembled WGS sequence"/>
</dbReference>
<dbReference type="InterPro" id="IPR047272">
    <property type="entry name" value="S49_SppA_C"/>
</dbReference>
<evidence type="ECO:0000256" key="4">
    <source>
        <dbReference type="ARBA" id="ARBA00022801"/>
    </source>
</evidence>
<dbReference type="Gene3D" id="6.20.330.10">
    <property type="match status" value="1"/>
</dbReference>
<keyword evidence="5" id="KW-0720">Serine protease</keyword>
<sequence length="588" mass="64676">MKDFIKSVSATIVGLLAFSVIVGVICLMSLVGMIASSQSTQRVADNSVLVIKLDGALQERAEDNLYATLSGTSTKGLQETLEAITKAKNSDEVKGIYLEAGSYGADMAQMQELRDALADFKTAKKWIVAYGEEYSLGAYYVASVADKIYLNPQGTISWQGMGGQMMFVKDALAKIGVKMVPFKCGKYKSATEMFTEDKMSEPSREQTERYLGGWWQTVCQAVSKSRAINADSLQAYADRVISLEDPKNFIRYKMVDGLLYNDQVKNVVRSRLKLEKTDEVPQVSVADMINAPAEKKGDEIAVYYAWGDIVQERPSQDAFSNSHLIVGREMCADLADLADDDNVKAVVIRINSGGGSAYASEQIWHQIEALRTKKPVVISMGGAAASGGYYISAAADYIVAEPTTITGSIGIFGLTLDQSQLLTEKLGLRYDEVKTNRNATMGGMMKPMTAEQMALMQASVNRGYKLFKSRVARGRRMNMQQVEERAQGHVFLGSDALKLRLVDELGGLDKAVAKAAKLAKLDVYHTLPYPAPADMMTQLLNFNNNKGTALDEQLRLTLGTFYEPIRMLRTVQSLDPMQARCPFIITNF</sequence>
<protein>
    <submittedName>
        <fullName evidence="9">Signal peptide peptidase SppA</fullName>
        <ecNumber evidence="9">3.4.21.-</ecNumber>
    </submittedName>
</protein>
<dbReference type="EMBL" id="JBBNFP010000012">
    <property type="protein sequence ID" value="MEQ2486404.1"/>
    <property type="molecule type" value="Genomic_DNA"/>
</dbReference>
<evidence type="ECO:0000259" key="8">
    <source>
        <dbReference type="Pfam" id="PF01343"/>
    </source>
</evidence>
<dbReference type="PANTHER" id="PTHR33209">
    <property type="entry name" value="PROTEASE 4"/>
    <property type="match status" value="1"/>
</dbReference>
<evidence type="ECO:0000256" key="5">
    <source>
        <dbReference type="ARBA" id="ARBA00022825"/>
    </source>
</evidence>
<dbReference type="InterPro" id="IPR029045">
    <property type="entry name" value="ClpP/crotonase-like_dom_sf"/>
</dbReference>
<dbReference type="RefSeq" id="WP_215759517.1">
    <property type="nucleotide sequence ID" value="NZ_JAHKBE010000013.1"/>
</dbReference>
<dbReference type="EC" id="3.4.21.-" evidence="9"/>
<feature type="domain" description="Peptidase S49" evidence="8">
    <location>
        <begin position="120"/>
        <end position="270"/>
    </location>
</feature>
<dbReference type="PIRSF" id="PIRSF001217">
    <property type="entry name" value="Protease_4_SppA"/>
    <property type="match status" value="1"/>
</dbReference>
<dbReference type="InterPro" id="IPR002142">
    <property type="entry name" value="Peptidase_S49"/>
</dbReference>
<dbReference type="InterPro" id="IPR047217">
    <property type="entry name" value="S49_SppA_67K_type_N"/>
</dbReference>